<keyword evidence="3" id="KW-1185">Reference proteome</keyword>
<dbReference type="GO" id="GO:0010038">
    <property type="term" value="P:response to metal ion"/>
    <property type="evidence" value="ECO:0007669"/>
    <property type="project" value="InterPro"/>
</dbReference>
<dbReference type="InterPro" id="IPR004323">
    <property type="entry name" value="Ion_tolerance_CutA"/>
</dbReference>
<comment type="caution">
    <text evidence="2">The sequence shown here is derived from an EMBL/GenBank/DDBJ whole genome shotgun (WGS) entry which is preliminary data.</text>
</comment>
<comment type="similarity">
    <text evidence="1">Belongs to the CutA family.</text>
</comment>
<dbReference type="InterPro" id="IPR011322">
    <property type="entry name" value="N-reg_PII-like_a/b"/>
</dbReference>
<dbReference type="OrthoDB" id="37622at2"/>
<organism evidence="2 3">
    <name type="scientific">Cupriavidus agavae</name>
    <dbReference type="NCBI Taxonomy" id="1001822"/>
    <lineage>
        <taxon>Bacteria</taxon>
        <taxon>Pseudomonadati</taxon>
        <taxon>Pseudomonadota</taxon>
        <taxon>Betaproteobacteria</taxon>
        <taxon>Burkholderiales</taxon>
        <taxon>Burkholderiaceae</taxon>
        <taxon>Cupriavidus</taxon>
    </lineage>
</organism>
<dbReference type="AlphaFoldDB" id="A0A4Q7RGS4"/>
<gene>
    <name evidence="2" type="ORF">EV147_4222</name>
</gene>
<dbReference type="Pfam" id="PF03091">
    <property type="entry name" value="CutA1"/>
    <property type="match status" value="1"/>
</dbReference>
<dbReference type="GO" id="GO:0005507">
    <property type="term" value="F:copper ion binding"/>
    <property type="evidence" value="ECO:0007669"/>
    <property type="project" value="TreeGrafter"/>
</dbReference>
<dbReference type="Proteomes" id="UP000291078">
    <property type="component" value="Unassembled WGS sequence"/>
</dbReference>
<sequence length="132" mass="14483">MEESESAHGALQADRSESVWMAMTNLPDEASAARVARAVLEARVAACVNRLAPCQSEYWWQGKPEQAMEYPLLIKTTAGQYGALEAVIRATHPYDVPEVVAWPLVAGLPAYLDWVRTETTGAKATPVEDRPE</sequence>
<accession>A0A4Q7RGS4</accession>
<evidence type="ECO:0000256" key="1">
    <source>
        <dbReference type="ARBA" id="ARBA00010169"/>
    </source>
</evidence>
<evidence type="ECO:0000313" key="2">
    <source>
        <dbReference type="EMBL" id="RZT32476.1"/>
    </source>
</evidence>
<dbReference type="RefSeq" id="WP_130393141.1">
    <property type="nucleotide sequence ID" value="NZ_SGXM01000007.1"/>
</dbReference>
<name>A0A4Q7RGS4_9BURK</name>
<protein>
    <submittedName>
        <fullName evidence="2">Periplasmic divalent cation tolerance protein</fullName>
    </submittedName>
</protein>
<dbReference type="SUPFAM" id="SSF54913">
    <property type="entry name" value="GlnB-like"/>
    <property type="match status" value="1"/>
</dbReference>
<dbReference type="InterPro" id="IPR015867">
    <property type="entry name" value="N-reg_PII/ATP_PRibTrfase_C"/>
</dbReference>
<evidence type="ECO:0000313" key="3">
    <source>
        <dbReference type="Proteomes" id="UP000291078"/>
    </source>
</evidence>
<reference evidence="2 3" key="1">
    <citation type="journal article" date="2015" name="Stand. Genomic Sci.">
        <title>Genomic Encyclopedia of Bacterial and Archaeal Type Strains, Phase III: the genomes of soil and plant-associated and newly described type strains.</title>
        <authorList>
            <person name="Whitman W.B."/>
            <person name="Woyke T."/>
            <person name="Klenk H.P."/>
            <person name="Zhou Y."/>
            <person name="Lilburn T.G."/>
            <person name="Beck B.J."/>
            <person name="De Vos P."/>
            <person name="Vandamme P."/>
            <person name="Eisen J.A."/>
            <person name="Garrity G."/>
            <person name="Hugenholtz P."/>
            <person name="Kyrpides N.C."/>
        </authorList>
    </citation>
    <scope>NUCLEOTIDE SEQUENCE [LARGE SCALE GENOMIC DNA]</scope>
    <source>
        <strain evidence="2 3">ASC-9842</strain>
    </source>
</reference>
<dbReference type="PANTHER" id="PTHR23419:SF8">
    <property type="entry name" value="FI09726P"/>
    <property type="match status" value="1"/>
</dbReference>
<dbReference type="PANTHER" id="PTHR23419">
    <property type="entry name" value="DIVALENT CATION TOLERANCE CUTA-RELATED"/>
    <property type="match status" value="1"/>
</dbReference>
<dbReference type="Gene3D" id="3.30.70.120">
    <property type="match status" value="1"/>
</dbReference>
<dbReference type="EMBL" id="SGXM01000007">
    <property type="protein sequence ID" value="RZT32476.1"/>
    <property type="molecule type" value="Genomic_DNA"/>
</dbReference>
<proteinExistence type="inferred from homology"/>